<gene>
    <name evidence="4" type="ORF">LL038_07215</name>
</gene>
<dbReference type="CDD" id="cd12914">
    <property type="entry name" value="PDC1_DGC_like"/>
    <property type="match status" value="1"/>
</dbReference>
<name>A0AA47EKQ8_9CLOT</name>
<evidence type="ECO:0000313" key="4">
    <source>
        <dbReference type="EMBL" id="WAG62024.1"/>
    </source>
</evidence>
<dbReference type="EMBL" id="CP086239">
    <property type="protein sequence ID" value="WAG62024.1"/>
    <property type="molecule type" value="Genomic_DNA"/>
</dbReference>
<dbReference type="AlphaFoldDB" id="A0AA47EKQ8"/>
<dbReference type="PANTHER" id="PTHR32089">
    <property type="entry name" value="METHYL-ACCEPTING CHEMOTAXIS PROTEIN MCPB"/>
    <property type="match status" value="1"/>
</dbReference>
<sequence length="488" mass="55008">MIRSRENKEVEETLFNISEGDLTKSYDEKSIRKSNLKKNLNNVVFKFRGLISQIITLTDKTINSTEELKNDADEIKTSSKENSSMINNISKDMEKQMSLIEEAKNYSNEVSNMAILIEGKAENIKKMEGENLKTLGDSYDNLEVLINKIEQTASSNITTNEKVKSLEEKSYLIQSIADEVSKISGNTNLLALNASIEAARAGEYGKGFAVVADEIRKLAENSTLQAKQIADIINDVKADIRDISSRMESDVKEIKGYIEVSKLTQSNLNDLKLQTNNSYEAFVGIGENIVEQVNKIEKIDEAVKEVFSTFESLFSATSEISAASEEQYKITENTFDRINELQKMNHDIKQYTDSFAKNYKIDNEKKLYIDNGIASLKEIAKLSALGTMEYSKATPVLLEQLKKHPYFELLGLVQKDGLRKAITLDYKEEQVYANFAHRPYFKQSIVGKDFISEPYISIDTNNYCIAISVPVKNDKGEILGIIIADLKL</sequence>
<protein>
    <submittedName>
        <fullName evidence="4">Methyl-accepting chemotaxis protein</fullName>
    </submittedName>
</protein>
<dbReference type="GO" id="GO:0007165">
    <property type="term" value="P:signal transduction"/>
    <property type="evidence" value="ECO:0007669"/>
    <property type="project" value="UniProtKB-KW"/>
</dbReference>
<proteinExistence type="predicted"/>
<feature type="domain" description="Methyl-accepting transducer" evidence="3">
    <location>
        <begin position="71"/>
        <end position="321"/>
    </location>
</feature>
<dbReference type="GO" id="GO:0016020">
    <property type="term" value="C:membrane"/>
    <property type="evidence" value="ECO:0007669"/>
    <property type="project" value="InterPro"/>
</dbReference>
<dbReference type="InterPro" id="IPR004089">
    <property type="entry name" value="MCPsignal_dom"/>
</dbReference>
<keyword evidence="1 2" id="KW-0807">Transducer</keyword>
<evidence type="ECO:0000259" key="3">
    <source>
        <dbReference type="PROSITE" id="PS50111"/>
    </source>
</evidence>
<organism evidence="4 5">
    <name type="scientific">Clostridium estertheticum</name>
    <dbReference type="NCBI Taxonomy" id="238834"/>
    <lineage>
        <taxon>Bacteria</taxon>
        <taxon>Bacillati</taxon>
        <taxon>Bacillota</taxon>
        <taxon>Clostridia</taxon>
        <taxon>Eubacteriales</taxon>
        <taxon>Clostridiaceae</taxon>
        <taxon>Clostridium</taxon>
    </lineage>
</organism>
<dbReference type="RefSeq" id="WP_216121225.1">
    <property type="nucleotide sequence ID" value="NZ_CP086239.1"/>
</dbReference>
<evidence type="ECO:0000256" key="1">
    <source>
        <dbReference type="ARBA" id="ARBA00023224"/>
    </source>
</evidence>
<reference evidence="4" key="1">
    <citation type="submission" date="2021-11" db="EMBL/GenBank/DDBJ databases">
        <title>Clostridia strains as spoilage organisms.</title>
        <authorList>
            <person name="Wambui J."/>
            <person name="Stevens M.J.A."/>
            <person name="Stephan R."/>
        </authorList>
    </citation>
    <scope>NUCLEOTIDE SEQUENCE</scope>
    <source>
        <strain evidence="4">CF009</strain>
    </source>
</reference>
<dbReference type="Pfam" id="PF00015">
    <property type="entry name" value="MCPsignal"/>
    <property type="match status" value="1"/>
</dbReference>
<accession>A0AA47EKQ8</accession>
<evidence type="ECO:0000256" key="2">
    <source>
        <dbReference type="PROSITE-ProRule" id="PRU00284"/>
    </source>
</evidence>
<evidence type="ECO:0000313" key="5">
    <source>
        <dbReference type="Proteomes" id="UP001164733"/>
    </source>
</evidence>
<dbReference type="PROSITE" id="PS50111">
    <property type="entry name" value="CHEMOTAXIS_TRANSDUC_2"/>
    <property type="match status" value="1"/>
</dbReference>
<dbReference type="PANTHER" id="PTHR32089:SF112">
    <property type="entry name" value="LYSOZYME-LIKE PROTEIN-RELATED"/>
    <property type="match status" value="1"/>
</dbReference>
<dbReference type="Proteomes" id="UP001164733">
    <property type="component" value="Chromosome"/>
</dbReference>
<dbReference type="SMART" id="SM00283">
    <property type="entry name" value="MA"/>
    <property type="match status" value="1"/>
</dbReference>